<accession>A0A9P5N092</accession>
<name>A0A9P5N092_9AGAM</name>
<dbReference type="AlphaFoldDB" id="A0A9P5N092"/>
<reference evidence="2" key="1">
    <citation type="submission" date="2019-10" db="EMBL/GenBank/DDBJ databases">
        <authorList>
            <consortium name="DOE Joint Genome Institute"/>
            <person name="Kuo A."/>
            <person name="Miyauchi S."/>
            <person name="Kiss E."/>
            <person name="Drula E."/>
            <person name="Kohler A."/>
            <person name="Sanchez-Garcia M."/>
            <person name="Andreopoulos B."/>
            <person name="Barry K.W."/>
            <person name="Bonito G."/>
            <person name="Buee M."/>
            <person name="Carver A."/>
            <person name="Chen C."/>
            <person name="Cichocki N."/>
            <person name="Clum A."/>
            <person name="Culley D."/>
            <person name="Crous P.W."/>
            <person name="Fauchery L."/>
            <person name="Girlanda M."/>
            <person name="Hayes R."/>
            <person name="Keri Z."/>
            <person name="LaButti K."/>
            <person name="Lipzen A."/>
            <person name="Lombard V."/>
            <person name="Magnuson J."/>
            <person name="Maillard F."/>
            <person name="Morin E."/>
            <person name="Murat C."/>
            <person name="Nolan M."/>
            <person name="Ohm R."/>
            <person name="Pangilinan J."/>
            <person name="Pereira M."/>
            <person name="Perotto S."/>
            <person name="Peter M."/>
            <person name="Riley R."/>
            <person name="Sitrit Y."/>
            <person name="Stielow B."/>
            <person name="Szollosi G."/>
            <person name="Zifcakova L."/>
            <person name="Stursova M."/>
            <person name="Spatafora J.W."/>
            <person name="Tedersoo L."/>
            <person name="Vaario L.-M."/>
            <person name="Yamada A."/>
            <person name="Yan M."/>
            <person name="Wang P."/>
            <person name="Xu J."/>
            <person name="Bruns T."/>
            <person name="Baldrian P."/>
            <person name="Vilgalys R."/>
            <person name="Henrissat B."/>
            <person name="Grigoriev I.V."/>
            <person name="Hibbett D."/>
            <person name="Nagy L.G."/>
            <person name="Martin F.M."/>
        </authorList>
    </citation>
    <scope>NUCLEOTIDE SEQUENCE</scope>
    <source>
        <strain evidence="2">Prilba</strain>
    </source>
</reference>
<gene>
    <name evidence="2" type="ORF">DFH94DRAFT_691147</name>
</gene>
<dbReference type="EMBL" id="WHVB01000005">
    <property type="protein sequence ID" value="KAF8482996.1"/>
    <property type="molecule type" value="Genomic_DNA"/>
</dbReference>
<feature type="region of interest" description="Disordered" evidence="1">
    <location>
        <begin position="1"/>
        <end position="37"/>
    </location>
</feature>
<evidence type="ECO:0000313" key="2">
    <source>
        <dbReference type="EMBL" id="KAF8482996.1"/>
    </source>
</evidence>
<feature type="compositionally biased region" description="Polar residues" evidence="1">
    <location>
        <begin position="10"/>
        <end position="20"/>
    </location>
</feature>
<evidence type="ECO:0000313" key="3">
    <source>
        <dbReference type="Proteomes" id="UP000759537"/>
    </source>
</evidence>
<organism evidence="2 3">
    <name type="scientific">Russula ochroleuca</name>
    <dbReference type="NCBI Taxonomy" id="152965"/>
    <lineage>
        <taxon>Eukaryota</taxon>
        <taxon>Fungi</taxon>
        <taxon>Dikarya</taxon>
        <taxon>Basidiomycota</taxon>
        <taxon>Agaricomycotina</taxon>
        <taxon>Agaricomycetes</taxon>
        <taxon>Russulales</taxon>
        <taxon>Russulaceae</taxon>
        <taxon>Russula</taxon>
    </lineage>
</organism>
<dbReference type="Proteomes" id="UP000759537">
    <property type="component" value="Unassembled WGS sequence"/>
</dbReference>
<reference evidence="2" key="2">
    <citation type="journal article" date="2020" name="Nat. Commun.">
        <title>Large-scale genome sequencing of mycorrhizal fungi provides insights into the early evolution of symbiotic traits.</title>
        <authorList>
            <person name="Miyauchi S."/>
            <person name="Kiss E."/>
            <person name="Kuo A."/>
            <person name="Drula E."/>
            <person name="Kohler A."/>
            <person name="Sanchez-Garcia M."/>
            <person name="Morin E."/>
            <person name="Andreopoulos B."/>
            <person name="Barry K.W."/>
            <person name="Bonito G."/>
            <person name="Buee M."/>
            <person name="Carver A."/>
            <person name="Chen C."/>
            <person name="Cichocki N."/>
            <person name="Clum A."/>
            <person name="Culley D."/>
            <person name="Crous P.W."/>
            <person name="Fauchery L."/>
            <person name="Girlanda M."/>
            <person name="Hayes R.D."/>
            <person name="Keri Z."/>
            <person name="LaButti K."/>
            <person name="Lipzen A."/>
            <person name="Lombard V."/>
            <person name="Magnuson J."/>
            <person name="Maillard F."/>
            <person name="Murat C."/>
            <person name="Nolan M."/>
            <person name="Ohm R.A."/>
            <person name="Pangilinan J."/>
            <person name="Pereira M.F."/>
            <person name="Perotto S."/>
            <person name="Peter M."/>
            <person name="Pfister S."/>
            <person name="Riley R."/>
            <person name="Sitrit Y."/>
            <person name="Stielow J.B."/>
            <person name="Szollosi G."/>
            <person name="Zifcakova L."/>
            <person name="Stursova M."/>
            <person name="Spatafora J.W."/>
            <person name="Tedersoo L."/>
            <person name="Vaario L.M."/>
            <person name="Yamada A."/>
            <person name="Yan M."/>
            <person name="Wang P."/>
            <person name="Xu J."/>
            <person name="Bruns T."/>
            <person name="Baldrian P."/>
            <person name="Vilgalys R."/>
            <person name="Dunand C."/>
            <person name="Henrissat B."/>
            <person name="Grigoriev I.V."/>
            <person name="Hibbett D."/>
            <person name="Nagy L.G."/>
            <person name="Martin F.M."/>
        </authorList>
    </citation>
    <scope>NUCLEOTIDE SEQUENCE</scope>
    <source>
        <strain evidence="2">Prilba</strain>
    </source>
</reference>
<keyword evidence="3" id="KW-1185">Reference proteome</keyword>
<comment type="caution">
    <text evidence="2">The sequence shown here is derived from an EMBL/GenBank/DDBJ whole genome shotgun (WGS) entry which is preliminary data.</text>
</comment>
<dbReference type="OrthoDB" id="2340858at2759"/>
<protein>
    <submittedName>
        <fullName evidence="2">Uncharacterized protein</fullName>
    </submittedName>
</protein>
<proteinExistence type="predicted"/>
<feature type="region of interest" description="Disordered" evidence="1">
    <location>
        <begin position="75"/>
        <end position="94"/>
    </location>
</feature>
<sequence>MAEPTEEEASSLNQQSTSGPSKREDDDMDESNEDDTKTGYVLVLNNNAIDMESIWVRADYIRIYDFLMNHYNRHTTRRKKSPSAVDAPQARQHA</sequence>
<evidence type="ECO:0000256" key="1">
    <source>
        <dbReference type="SAM" id="MobiDB-lite"/>
    </source>
</evidence>